<dbReference type="NCBIfam" id="TIGR04183">
    <property type="entry name" value="Por_Secre_tail"/>
    <property type="match status" value="1"/>
</dbReference>
<keyword evidence="4" id="KW-1185">Reference proteome</keyword>
<comment type="caution">
    <text evidence="3">The sequence shown here is derived from an EMBL/GenBank/DDBJ whole genome shotgun (WGS) entry which is preliminary data.</text>
</comment>
<evidence type="ECO:0000256" key="2">
    <source>
        <dbReference type="SAM" id="SignalP"/>
    </source>
</evidence>
<accession>A0ABV5GV02</accession>
<gene>
    <name evidence="3" type="ORF">ACFFU1_01025</name>
</gene>
<name>A0ABV5GV02_9FLAO</name>
<evidence type="ECO:0000256" key="1">
    <source>
        <dbReference type="ARBA" id="ARBA00022729"/>
    </source>
</evidence>
<evidence type="ECO:0000313" key="4">
    <source>
        <dbReference type="Proteomes" id="UP001589590"/>
    </source>
</evidence>
<dbReference type="InterPro" id="IPR026444">
    <property type="entry name" value="Secre_tail"/>
</dbReference>
<dbReference type="RefSeq" id="WP_290269029.1">
    <property type="nucleotide sequence ID" value="NZ_JAUFQP010000007.1"/>
</dbReference>
<reference evidence="3 4" key="1">
    <citation type="submission" date="2024-09" db="EMBL/GenBank/DDBJ databases">
        <authorList>
            <person name="Sun Q."/>
            <person name="Mori K."/>
        </authorList>
    </citation>
    <scope>NUCLEOTIDE SEQUENCE [LARGE SCALE GENOMIC DNA]</scope>
    <source>
        <strain evidence="3 4">CECT 8300</strain>
    </source>
</reference>
<evidence type="ECO:0000313" key="3">
    <source>
        <dbReference type="EMBL" id="MFB9103463.1"/>
    </source>
</evidence>
<dbReference type="EMBL" id="JBHMFA010000001">
    <property type="protein sequence ID" value="MFB9103463.1"/>
    <property type="molecule type" value="Genomic_DNA"/>
</dbReference>
<organism evidence="3 4">
    <name type="scientific">Algibacter miyuki</name>
    <dbReference type="NCBI Taxonomy" id="1306933"/>
    <lineage>
        <taxon>Bacteria</taxon>
        <taxon>Pseudomonadati</taxon>
        <taxon>Bacteroidota</taxon>
        <taxon>Flavobacteriia</taxon>
        <taxon>Flavobacteriales</taxon>
        <taxon>Flavobacteriaceae</taxon>
        <taxon>Algibacter</taxon>
    </lineage>
</organism>
<protein>
    <submittedName>
        <fullName evidence="3">T9SS type A sorting domain-containing protein</fullName>
    </submittedName>
</protein>
<feature type="chain" id="PRO_5047223499" evidence="2">
    <location>
        <begin position="26"/>
        <end position="812"/>
    </location>
</feature>
<dbReference type="Proteomes" id="UP001589590">
    <property type="component" value="Unassembled WGS sequence"/>
</dbReference>
<proteinExistence type="predicted"/>
<keyword evidence="1 2" id="KW-0732">Signal</keyword>
<sequence>MKKITFLKSITFLTALFGMVFSGFGQTTLAEGDIAITGVNTDSFDQFSFVLLTDVTTGTTIHFTDCGWYATGGFRGYNPISQRINEGIVTWEATSDLPCGTQIIIEDIGSDTYSATNGDAIETDPGFNLSGNGDQIIVFQGTTASPVFLFAIHVANNTGWTNTIPGPFGTRYSAVPAGLTDGINAVAFNMDHSTYNCAVTNNQTLILEAIVDNANWSGHNSIPQTLGTCVFTCTAAGSCASTVTWNGSWSGGTPDLTTNVIIDTNYNTNASIGSFRACSLTINNGAILTVDNGTYVEVENNVIVNGELYVETQGDFVQNDIAGIFTNNGISRVNKQTAVKSDWFHYTYWSSPVENETTDNVFGNVDGDRRFWFNAANFVDNVGNDDIDDNGDDWQYALASNGTNNMIPGVGYAVTEARFFVPGSAGTASFEGEFNTGNIEVDIELNPSNTGVNWNFIGNPYPSAIDFIAFQAANSSVIDGAAYFWSQAAPPSAANAGNEVLNFDLNDYAVFTVGSGAISAGGVSTEIPTGYIASAQGFFIPALSVGKATFTNAMRMADGASNNQFFKGTSSKNSNSTIANKLWINLTSGNGIFNQVLISYVDGATDGNDGMYYDAPKFASANSAAMLYTFIDAENTKYAIQGKSINSINENEIINIGFNTNVNVSTIFNLSVAQLQGDFLNNNTIYLKDNLLNITHNLSDTDYNFTSETGAFTNRFEIVFKEENTLAVDALVNNESAFQIIQHDSEQVTFKTGTSATIKTIVIYDLFGRKVYQFTGENSSETYNIPNIKTGIYIAKAELSTGTVITKKAIKR</sequence>
<feature type="signal peptide" evidence="2">
    <location>
        <begin position="1"/>
        <end position="25"/>
    </location>
</feature>